<evidence type="ECO:0000256" key="1">
    <source>
        <dbReference type="SAM" id="Phobius"/>
    </source>
</evidence>
<feature type="transmembrane region" description="Helical" evidence="1">
    <location>
        <begin position="47"/>
        <end position="67"/>
    </location>
</feature>
<dbReference type="EMBL" id="JYDR01003356">
    <property type="protein sequence ID" value="KRY61627.1"/>
    <property type="molecule type" value="Genomic_DNA"/>
</dbReference>
<dbReference type="Proteomes" id="UP000054632">
    <property type="component" value="Unassembled WGS sequence"/>
</dbReference>
<evidence type="ECO:0000313" key="3">
    <source>
        <dbReference type="Proteomes" id="UP000054632"/>
    </source>
</evidence>
<dbReference type="AlphaFoldDB" id="A0A0V1DJZ6"/>
<feature type="transmembrane region" description="Helical" evidence="1">
    <location>
        <begin position="6"/>
        <end position="26"/>
    </location>
</feature>
<gene>
    <name evidence="2" type="ORF">T4A_374</name>
</gene>
<comment type="caution">
    <text evidence="2">The sequence shown here is derived from an EMBL/GenBank/DDBJ whole genome shotgun (WGS) entry which is preliminary data.</text>
</comment>
<proteinExistence type="predicted"/>
<keyword evidence="1" id="KW-1133">Transmembrane helix</keyword>
<keyword evidence="1" id="KW-0472">Membrane</keyword>
<name>A0A0V1DJZ6_TRIPS</name>
<sequence>MFVAFFVVIFYPLPWIMLYASVLNPYSESMYRCILRSGLLSTYLDNAFFTATEPMFVAFFEVVFYPLPWTMLYF</sequence>
<organism evidence="2 3">
    <name type="scientific">Trichinella pseudospiralis</name>
    <name type="common">Parasitic roundworm</name>
    <dbReference type="NCBI Taxonomy" id="6337"/>
    <lineage>
        <taxon>Eukaryota</taxon>
        <taxon>Metazoa</taxon>
        <taxon>Ecdysozoa</taxon>
        <taxon>Nematoda</taxon>
        <taxon>Enoplea</taxon>
        <taxon>Dorylaimia</taxon>
        <taxon>Trichinellida</taxon>
        <taxon>Trichinellidae</taxon>
        <taxon>Trichinella</taxon>
    </lineage>
</organism>
<reference evidence="2 3" key="1">
    <citation type="submission" date="2015-01" db="EMBL/GenBank/DDBJ databases">
        <title>Evolution of Trichinella species and genotypes.</title>
        <authorList>
            <person name="Korhonen P.K."/>
            <person name="Edoardo P."/>
            <person name="Giuseppe L.R."/>
            <person name="Gasser R.B."/>
        </authorList>
    </citation>
    <scope>NUCLEOTIDE SEQUENCE [LARGE SCALE GENOMIC DNA]</scope>
    <source>
        <strain evidence="2">ISS13</strain>
    </source>
</reference>
<keyword evidence="1" id="KW-0812">Transmembrane</keyword>
<accession>A0A0V1DJZ6</accession>
<protein>
    <submittedName>
        <fullName evidence="2">Uncharacterized protein</fullName>
    </submittedName>
</protein>
<evidence type="ECO:0000313" key="2">
    <source>
        <dbReference type="EMBL" id="KRY61627.1"/>
    </source>
</evidence>